<dbReference type="Gene3D" id="3.90.550.10">
    <property type="entry name" value="Spore Coat Polysaccharide Biosynthesis Protein SpsA, Chain A"/>
    <property type="match status" value="1"/>
</dbReference>
<evidence type="ECO:0000313" key="2">
    <source>
        <dbReference type="Proteomes" id="UP001497525"/>
    </source>
</evidence>
<dbReference type="InterPro" id="IPR029044">
    <property type="entry name" value="Nucleotide-diphossugar_trans"/>
</dbReference>
<accession>A0AAV2T0K8</accession>
<gene>
    <name evidence="1" type="ORF">CDAUBV1_LOCUS3171</name>
</gene>
<dbReference type="Proteomes" id="UP001497525">
    <property type="component" value="Unassembled WGS sequence"/>
</dbReference>
<evidence type="ECO:0000313" key="1">
    <source>
        <dbReference type="EMBL" id="CAL5130973.1"/>
    </source>
</evidence>
<sequence>MVLGTKHLSKFFTLTKNILYYQGRIRPGMQGCDLNTATINNEVCTTLAPKQPNPLAIHLITDEESRMVIAKYFEDLHLSNFTIYYYDFGSLTEVYNYAPNELFHPRIHVWRGRCLAWLPSHYCTWIDKMIGGVFELTEALKGRMDSPQQPMIGNGFNSGVLLLHLARMRQQRWNEMWREVVRDIAETDKHLAFPDQIFNIIVYKNRHYFYELPCEWNVLVTRSAPVQVCPVAWIVGVNNRQNCLISPQSGLRLVGVVHHCRKPKPGDVFNETFRNRIPIKTVQLFKIRPEKPPSAQFVVRTEFPEPGIFQQIMLS</sequence>
<dbReference type="SUPFAM" id="SSF53448">
    <property type="entry name" value="Nucleotide-diphospho-sugar transferases"/>
    <property type="match status" value="1"/>
</dbReference>
<comment type="caution">
    <text evidence="1">The sequence shown here is derived from an EMBL/GenBank/DDBJ whole genome shotgun (WGS) entry which is preliminary data.</text>
</comment>
<evidence type="ECO:0008006" key="3">
    <source>
        <dbReference type="Google" id="ProtNLM"/>
    </source>
</evidence>
<proteinExistence type="predicted"/>
<reference evidence="1" key="1">
    <citation type="submission" date="2024-06" db="EMBL/GenBank/DDBJ databases">
        <authorList>
            <person name="Liu X."/>
            <person name="Lenzi L."/>
            <person name="Haldenby T S."/>
            <person name="Uol C."/>
        </authorList>
    </citation>
    <scope>NUCLEOTIDE SEQUENCE</scope>
</reference>
<organism evidence="1 2">
    <name type="scientific">Calicophoron daubneyi</name>
    <name type="common">Rumen fluke</name>
    <name type="synonym">Paramphistomum daubneyi</name>
    <dbReference type="NCBI Taxonomy" id="300641"/>
    <lineage>
        <taxon>Eukaryota</taxon>
        <taxon>Metazoa</taxon>
        <taxon>Spiralia</taxon>
        <taxon>Lophotrochozoa</taxon>
        <taxon>Platyhelminthes</taxon>
        <taxon>Trematoda</taxon>
        <taxon>Digenea</taxon>
        <taxon>Plagiorchiida</taxon>
        <taxon>Pronocephalata</taxon>
        <taxon>Paramphistomoidea</taxon>
        <taxon>Paramphistomidae</taxon>
        <taxon>Calicophoron</taxon>
    </lineage>
</organism>
<dbReference type="EMBL" id="CAXLJL010000079">
    <property type="protein sequence ID" value="CAL5130973.1"/>
    <property type="molecule type" value="Genomic_DNA"/>
</dbReference>
<dbReference type="AlphaFoldDB" id="A0AAV2T0K8"/>
<protein>
    <recommendedName>
        <fullName evidence="3">Glycosyltransferase family 92 protein</fullName>
    </recommendedName>
</protein>
<name>A0AAV2T0K8_CALDB</name>